<evidence type="ECO:0000313" key="2">
    <source>
        <dbReference type="Proteomes" id="UP000814033"/>
    </source>
</evidence>
<gene>
    <name evidence="1" type="ORF">FA95DRAFT_535238</name>
</gene>
<reference evidence="1" key="2">
    <citation type="journal article" date="2022" name="New Phytol.">
        <title>Evolutionary transition to the ectomycorrhizal habit in the genomes of a hyperdiverse lineage of mushroom-forming fungi.</title>
        <authorList>
            <person name="Looney B."/>
            <person name="Miyauchi S."/>
            <person name="Morin E."/>
            <person name="Drula E."/>
            <person name="Courty P.E."/>
            <person name="Kohler A."/>
            <person name="Kuo A."/>
            <person name="LaButti K."/>
            <person name="Pangilinan J."/>
            <person name="Lipzen A."/>
            <person name="Riley R."/>
            <person name="Andreopoulos W."/>
            <person name="He G."/>
            <person name="Johnson J."/>
            <person name="Nolan M."/>
            <person name="Tritt A."/>
            <person name="Barry K.W."/>
            <person name="Grigoriev I.V."/>
            <person name="Nagy L.G."/>
            <person name="Hibbett D."/>
            <person name="Henrissat B."/>
            <person name="Matheny P.B."/>
            <person name="Labbe J."/>
            <person name="Martin F.M."/>
        </authorList>
    </citation>
    <scope>NUCLEOTIDE SEQUENCE</scope>
    <source>
        <strain evidence="1">FP105234-sp</strain>
    </source>
</reference>
<protein>
    <submittedName>
        <fullName evidence="1">Uncharacterized protein</fullName>
    </submittedName>
</protein>
<comment type="caution">
    <text evidence="1">The sequence shown here is derived from an EMBL/GenBank/DDBJ whole genome shotgun (WGS) entry which is preliminary data.</text>
</comment>
<organism evidence="1 2">
    <name type="scientific">Auriscalpium vulgare</name>
    <dbReference type="NCBI Taxonomy" id="40419"/>
    <lineage>
        <taxon>Eukaryota</taxon>
        <taxon>Fungi</taxon>
        <taxon>Dikarya</taxon>
        <taxon>Basidiomycota</taxon>
        <taxon>Agaricomycotina</taxon>
        <taxon>Agaricomycetes</taxon>
        <taxon>Russulales</taxon>
        <taxon>Auriscalpiaceae</taxon>
        <taxon>Auriscalpium</taxon>
    </lineage>
</organism>
<evidence type="ECO:0000313" key="1">
    <source>
        <dbReference type="EMBL" id="KAI0042758.1"/>
    </source>
</evidence>
<dbReference type="EMBL" id="MU276049">
    <property type="protein sequence ID" value="KAI0042758.1"/>
    <property type="molecule type" value="Genomic_DNA"/>
</dbReference>
<proteinExistence type="predicted"/>
<name>A0ACB8RGY1_9AGAM</name>
<dbReference type="Proteomes" id="UP000814033">
    <property type="component" value="Unassembled WGS sequence"/>
</dbReference>
<sequence length="506" mass="56554">MDMMVSSSCRIFRLPTELLVHIFSLLAKDPLPSTTHLGCHHTRLASHRTRSPRPLEVYQYYPRGCVDRRADTPCAGHTSTRSRARRRAPSPYPVHGRTHPPTPPQHGGAHHRLRRYHLPAHSVLNALTKRPRSRECTYLLLNVLHDYLHCALARAPIRRPCPTPSPALLYLSGYSHFPWGSRVFTQLASLEIRNGPPIELDPQPDFIPALEKIQSLESLFLINTFRAINLAAQRPPFSLPLLATLELAGDLTDCQVIMSHLRLPGNATLCMDCKIRPSRGANEVLALSSSVEASSAVLDIPIRLMHFYSTSCGLSIIGWESQLRVEEVAKPAHLRLSFEWSSSTVWDGQDLLRSICRRLPRKDLEALVFHSYGTLWVADTFLHLFGVSTKLDAVDVNGSLFASFCQALSMYVDKDTGNGHRTPTSSRGPDVFAPLLTSLAIGTPDFTQPITNEGGVLHVLLPKWLKERAKHGATLQEMVVYNCTWNDEWKQELLAAVPGLVVREVL</sequence>
<accession>A0ACB8RGY1</accession>
<keyword evidence="2" id="KW-1185">Reference proteome</keyword>
<reference evidence="1" key="1">
    <citation type="submission" date="2021-02" db="EMBL/GenBank/DDBJ databases">
        <authorList>
            <consortium name="DOE Joint Genome Institute"/>
            <person name="Ahrendt S."/>
            <person name="Looney B.P."/>
            <person name="Miyauchi S."/>
            <person name="Morin E."/>
            <person name="Drula E."/>
            <person name="Courty P.E."/>
            <person name="Chicoki N."/>
            <person name="Fauchery L."/>
            <person name="Kohler A."/>
            <person name="Kuo A."/>
            <person name="Labutti K."/>
            <person name="Pangilinan J."/>
            <person name="Lipzen A."/>
            <person name="Riley R."/>
            <person name="Andreopoulos W."/>
            <person name="He G."/>
            <person name="Johnson J."/>
            <person name="Barry K.W."/>
            <person name="Grigoriev I.V."/>
            <person name="Nagy L."/>
            <person name="Hibbett D."/>
            <person name="Henrissat B."/>
            <person name="Matheny P.B."/>
            <person name="Labbe J."/>
            <person name="Martin F."/>
        </authorList>
    </citation>
    <scope>NUCLEOTIDE SEQUENCE</scope>
    <source>
        <strain evidence="1">FP105234-sp</strain>
    </source>
</reference>